<dbReference type="RefSeq" id="WP_213236472.1">
    <property type="nucleotide sequence ID" value="NZ_JAHBCL010000011.1"/>
</dbReference>
<sequence>MTTVVIPNYNGLVYLKDCLEALEQQTYKDFEILVVDNGSTDGSIEYVANYYKSIRLIALDKNYGFTGAVNRGIKATDNEFVVLLNNDTIPAVDWLEALVKCIVSHADAFSCCSKMMQVQDENIIDDAGDGYTVFGWAYKGYDGASAEKANKTRAITSCCAGAAIYRRSIFNQIGYLNDDFFAYLEDVDLSLRAMRAGYKHYFCHDALLTHIGSATSGSKYNDFKVRISARNSVWVYQMNIAKWLKVINSLPYILGISVKFFAFKRWGFGNAYLAGIREGFKNKPSREYCQQIQGSISVRTDWFLYLSMWKDTFAYIKMKMEMKRIFGGYQK</sequence>
<reference evidence="6 7" key="1">
    <citation type="submission" date="2021-05" db="EMBL/GenBank/DDBJ databases">
        <title>Fusibacter ferrireducens sp. nov., an anaerobic, sulfur- and Fe-reducing bacterium isolated from the mangrove sediment.</title>
        <authorList>
            <person name="Qiu D."/>
        </authorList>
    </citation>
    <scope>NUCLEOTIDE SEQUENCE [LARGE SCALE GENOMIC DNA]</scope>
    <source>
        <strain evidence="6 7">DSM 12116</strain>
    </source>
</reference>
<dbReference type="Gene3D" id="3.90.550.10">
    <property type="entry name" value="Spore Coat Polysaccharide Biosynthesis Protein SpsA, Chain A"/>
    <property type="match status" value="1"/>
</dbReference>
<keyword evidence="4" id="KW-0808">Transferase</keyword>
<evidence type="ECO:0000256" key="1">
    <source>
        <dbReference type="ARBA" id="ARBA00004776"/>
    </source>
</evidence>
<keyword evidence="3" id="KW-0328">Glycosyltransferase</keyword>
<dbReference type="PANTHER" id="PTHR43179:SF12">
    <property type="entry name" value="GALACTOFURANOSYLTRANSFERASE GLFT2"/>
    <property type="match status" value="1"/>
</dbReference>
<evidence type="ECO:0000259" key="5">
    <source>
        <dbReference type="Pfam" id="PF00535"/>
    </source>
</evidence>
<dbReference type="PANTHER" id="PTHR43179">
    <property type="entry name" value="RHAMNOSYLTRANSFERASE WBBL"/>
    <property type="match status" value="1"/>
</dbReference>
<evidence type="ECO:0000256" key="2">
    <source>
        <dbReference type="ARBA" id="ARBA00006739"/>
    </source>
</evidence>
<protein>
    <submittedName>
        <fullName evidence="6">Glycosyltransferase family 2 protein</fullName>
    </submittedName>
</protein>
<dbReference type="InterPro" id="IPR029044">
    <property type="entry name" value="Nucleotide-diphossugar_trans"/>
</dbReference>
<feature type="domain" description="Glycosyltransferase 2-like" evidence="5">
    <location>
        <begin position="3"/>
        <end position="173"/>
    </location>
</feature>
<organism evidence="6 7">
    <name type="scientific">Fusibacter paucivorans</name>
    <dbReference type="NCBI Taxonomy" id="76009"/>
    <lineage>
        <taxon>Bacteria</taxon>
        <taxon>Bacillati</taxon>
        <taxon>Bacillota</taxon>
        <taxon>Clostridia</taxon>
        <taxon>Eubacteriales</taxon>
        <taxon>Eubacteriales Family XII. Incertae Sedis</taxon>
        <taxon>Fusibacter</taxon>
    </lineage>
</organism>
<dbReference type="Proteomes" id="UP000746471">
    <property type="component" value="Unassembled WGS sequence"/>
</dbReference>
<evidence type="ECO:0000256" key="4">
    <source>
        <dbReference type="ARBA" id="ARBA00022679"/>
    </source>
</evidence>
<dbReference type="Pfam" id="PF00535">
    <property type="entry name" value="Glycos_transf_2"/>
    <property type="match status" value="1"/>
</dbReference>
<dbReference type="InterPro" id="IPR001173">
    <property type="entry name" value="Glyco_trans_2-like"/>
</dbReference>
<dbReference type="EMBL" id="JAHBCL010000011">
    <property type="protein sequence ID" value="MBS7526616.1"/>
    <property type="molecule type" value="Genomic_DNA"/>
</dbReference>
<gene>
    <name evidence="6" type="ORF">KHM83_08005</name>
</gene>
<evidence type="ECO:0000256" key="3">
    <source>
        <dbReference type="ARBA" id="ARBA00022676"/>
    </source>
</evidence>
<proteinExistence type="inferred from homology"/>
<evidence type="ECO:0000313" key="6">
    <source>
        <dbReference type="EMBL" id="MBS7526616.1"/>
    </source>
</evidence>
<keyword evidence="7" id="KW-1185">Reference proteome</keyword>
<comment type="pathway">
    <text evidence="1">Cell wall biogenesis; cell wall polysaccharide biosynthesis.</text>
</comment>
<dbReference type="SUPFAM" id="SSF53448">
    <property type="entry name" value="Nucleotide-diphospho-sugar transferases"/>
    <property type="match status" value="1"/>
</dbReference>
<comment type="caution">
    <text evidence="6">The sequence shown here is derived from an EMBL/GenBank/DDBJ whole genome shotgun (WGS) entry which is preliminary data.</text>
</comment>
<comment type="similarity">
    <text evidence="2">Belongs to the glycosyltransferase 2 family.</text>
</comment>
<name>A0ABS5PNJ2_9FIRM</name>
<evidence type="ECO:0000313" key="7">
    <source>
        <dbReference type="Proteomes" id="UP000746471"/>
    </source>
</evidence>
<dbReference type="CDD" id="cd04186">
    <property type="entry name" value="GT_2_like_c"/>
    <property type="match status" value="1"/>
</dbReference>
<accession>A0ABS5PNJ2</accession>